<evidence type="ECO:0000313" key="3">
    <source>
        <dbReference type="EMBL" id="MDI5962401.1"/>
    </source>
</evidence>
<dbReference type="Pfam" id="PF07510">
    <property type="entry name" value="GmrSD_C"/>
    <property type="match status" value="1"/>
</dbReference>
<keyword evidence="5" id="KW-1185">Reference proteome</keyword>
<feature type="domain" description="GmrSD restriction endonucleases C-terminal" evidence="2">
    <location>
        <begin position="86"/>
        <end position="221"/>
    </location>
</feature>
<sequence length="243" mass="25817">MRSSRRCLVTAVALVAVSGVAGCQPKTVVPSTDRAAGPAAGSAAAVLAKLAVKPDGSMSTYNRLKNFGAAWTDAQNATGGHNHCDTRDDILDRDLTAVKRSGKCTVISGSLKDPYTGRTIKFKRGRATSSAVQIDHLVPLGNAWVTGASKLPLAERKELANDPLNLLAADGPANMGKSDDDASEWLPAQKSFDCEYVKRQIAVKSKYHLWVTAKEKAAMQAVLDHCGNQTLSSESSHEVKLKS</sequence>
<dbReference type="RefSeq" id="WP_271314299.1">
    <property type="nucleotide sequence ID" value="NZ_JAAGKO020000006.1"/>
</dbReference>
<feature type="chain" id="PRO_5041678145" evidence="1">
    <location>
        <begin position="24"/>
        <end position="243"/>
    </location>
</feature>
<keyword evidence="1" id="KW-0732">Signal</keyword>
<reference evidence="4 5" key="1">
    <citation type="submission" date="2023-05" db="EMBL/GenBank/DDBJ databases">
        <title>Streptantibioticus silvisoli sp. nov., acidotolerant actinomycetes 1 from pine litter.</title>
        <authorList>
            <person name="Swiecimska M."/>
            <person name="Golinska P."/>
            <person name="Sangal V."/>
            <person name="Wachnowicz B."/>
            <person name="Goodfellow M."/>
        </authorList>
    </citation>
    <scope>NUCLEOTIDE SEQUENCE</scope>
    <source>
        <strain evidence="4">SL13</strain>
        <strain evidence="3 5">SL54</strain>
    </source>
</reference>
<protein>
    <submittedName>
        <fullName evidence="4">HNH endonuclease family protein</fullName>
    </submittedName>
</protein>
<proteinExistence type="predicted"/>
<evidence type="ECO:0000259" key="2">
    <source>
        <dbReference type="Pfam" id="PF07510"/>
    </source>
</evidence>
<dbReference type="InterPro" id="IPR011089">
    <property type="entry name" value="GmrSD_C"/>
</dbReference>
<evidence type="ECO:0000256" key="1">
    <source>
        <dbReference type="SAM" id="SignalP"/>
    </source>
</evidence>
<name>A0AA90GYY3_9ACTN</name>
<dbReference type="PANTHER" id="PTHR24094">
    <property type="entry name" value="SECRETED PROTEIN"/>
    <property type="match status" value="1"/>
</dbReference>
<dbReference type="EMBL" id="JABXJJ020000001">
    <property type="protein sequence ID" value="MDI5967913.1"/>
    <property type="molecule type" value="Genomic_DNA"/>
</dbReference>
<dbReference type="EMBL" id="JAAGKO020000006">
    <property type="protein sequence ID" value="MDI5962401.1"/>
    <property type="molecule type" value="Genomic_DNA"/>
</dbReference>
<evidence type="ECO:0000313" key="5">
    <source>
        <dbReference type="Proteomes" id="UP001156398"/>
    </source>
</evidence>
<dbReference type="Proteomes" id="UP001156398">
    <property type="component" value="Unassembled WGS sequence"/>
</dbReference>
<keyword evidence="4" id="KW-0378">Hydrolase</keyword>
<keyword evidence="4" id="KW-0540">Nuclease</keyword>
<dbReference type="PROSITE" id="PS51257">
    <property type="entry name" value="PROKAR_LIPOPROTEIN"/>
    <property type="match status" value="1"/>
</dbReference>
<dbReference type="AlphaFoldDB" id="A0AA90GYY3"/>
<organism evidence="4">
    <name type="scientific">Streptantibioticus silvisoli</name>
    <dbReference type="NCBI Taxonomy" id="2705255"/>
    <lineage>
        <taxon>Bacteria</taxon>
        <taxon>Bacillati</taxon>
        <taxon>Actinomycetota</taxon>
        <taxon>Actinomycetes</taxon>
        <taxon>Kitasatosporales</taxon>
        <taxon>Streptomycetaceae</taxon>
        <taxon>Streptantibioticus</taxon>
    </lineage>
</organism>
<feature type="signal peptide" evidence="1">
    <location>
        <begin position="1"/>
        <end position="23"/>
    </location>
</feature>
<comment type="caution">
    <text evidence="4">The sequence shown here is derived from an EMBL/GenBank/DDBJ whole genome shotgun (WGS) entry which is preliminary data.</text>
</comment>
<accession>A0AA90GYY3</accession>
<keyword evidence="4" id="KW-0255">Endonuclease</keyword>
<gene>
    <name evidence="3" type="ORF">POF43_006670</name>
    <name evidence="4" type="ORF">POF50_000845</name>
</gene>
<evidence type="ECO:0000313" key="4">
    <source>
        <dbReference type="EMBL" id="MDI5967913.1"/>
    </source>
</evidence>
<dbReference type="PANTHER" id="PTHR24094:SF15">
    <property type="entry name" value="AMP-DEPENDENT SYNTHETASE_LIGASE DOMAIN-CONTAINING PROTEIN-RELATED"/>
    <property type="match status" value="1"/>
</dbReference>
<dbReference type="GO" id="GO:0004519">
    <property type="term" value="F:endonuclease activity"/>
    <property type="evidence" value="ECO:0007669"/>
    <property type="project" value="UniProtKB-KW"/>
</dbReference>